<dbReference type="GO" id="GO:0032259">
    <property type="term" value="P:methylation"/>
    <property type="evidence" value="ECO:0007669"/>
    <property type="project" value="UniProtKB-KW"/>
</dbReference>
<organism evidence="1 2">
    <name type="scientific">Neoroseomonas alkaliterrae</name>
    <dbReference type="NCBI Taxonomy" id="1452450"/>
    <lineage>
        <taxon>Bacteria</taxon>
        <taxon>Pseudomonadati</taxon>
        <taxon>Pseudomonadota</taxon>
        <taxon>Alphaproteobacteria</taxon>
        <taxon>Acetobacterales</taxon>
        <taxon>Acetobacteraceae</taxon>
        <taxon>Neoroseomonas</taxon>
    </lineage>
</organism>
<gene>
    <name evidence="1" type="ORF">FHS88_000776</name>
</gene>
<dbReference type="EMBL" id="JACIJE010000002">
    <property type="protein sequence ID" value="MBB5688660.1"/>
    <property type="molecule type" value="Genomic_DNA"/>
</dbReference>
<keyword evidence="2" id="KW-1185">Reference proteome</keyword>
<comment type="caution">
    <text evidence="1">The sequence shown here is derived from an EMBL/GenBank/DDBJ whole genome shotgun (WGS) entry which is preliminary data.</text>
</comment>
<evidence type="ECO:0000313" key="2">
    <source>
        <dbReference type="Proteomes" id="UP000562254"/>
    </source>
</evidence>
<protein>
    <submittedName>
        <fullName evidence="1">FkbM family methyltransferase</fullName>
    </submittedName>
</protein>
<dbReference type="SUPFAM" id="SSF53335">
    <property type="entry name" value="S-adenosyl-L-methionine-dependent methyltransferases"/>
    <property type="match status" value="1"/>
</dbReference>
<evidence type="ECO:0000313" key="1">
    <source>
        <dbReference type="EMBL" id="MBB5688660.1"/>
    </source>
</evidence>
<reference evidence="1 2" key="1">
    <citation type="submission" date="2020-08" db="EMBL/GenBank/DDBJ databases">
        <title>Genomic Encyclopedia of Type Strains, Phase IV (KMG-IV): sequencing the most valuable type-strain genomes for metagenomic binning, comparative biology and taxonomic classification.</title>
        <authorList>
            <person name="Goeker M."/>
        </authorList>
    </citation>
    <scope>NUCLEOTIDE SEQUENCE [LARGE SCALE GENOMIC DNA]</scope>
    <source>
        <strain evidence="1 2">DSM 25895</strain>
    </source>
</reference>
<sequence>MQGQPLPKDNPPLPNPPRRPGLVPRILSWLFATGGGEARGGGFSTQEELFRIRGELAVLRAGLEAVRAGVGRRDIATLEELLRAGNRREIEALIRDRTQTVPLPDGSVLCRALGRFKMFVDAADPGIAPHLLLDGYWQYWVTEFICRNLSRGEVAWDIGAIYGYYTILMADLVGAEGRVLAYEPNPWLHWLLGRNLFLNGLGAIATAKRLAAVEAAEEAVTLPAMLTGPADGPFAAEFTEANGRRVHTAPGVALEEAETAGVDFIRIGTAAIADRAVAGMGGVLDRNPNLRILLDFDAARCREAAAMLAALAARFPLRVVDGDSFARPTTVEELLERRRVATLYLSRLEPR</sequence>
<dbReference type="InterPro" id="IPR029063">
    <property type="entry name" value="SAM-dependent_MTases_sf"/>
</dbReference>
<keyword evidence="1" id="KW-0489">Methyltransferase</keyword>
<name>A0A840XPC6_9PROT</name>
<dbReference type="Proteomes" id="UP000562254">
    <property type="component" value="Unassembled WGS sequence"/>
</dbReference>
<keyword evidence="1" id="KW-0808">Transferase</keyword>
<dbReference type="RefSeq" id="WP_184481512.1">
    <property type="nucleotide sequence ID" value="NZ_JACIJE010000002.1"/>
</dbReference>
<dbReference type="GO" id="GO:0008168">
    <property type="term" value="F:methyltransferase activity"/>
    <property type="evidence" value="ECO:0007669"/>
    <property type="project" value="UniProtKB-KW"/>
</dbReference>
<dbReference type="Gene3D" id="3.40.50.150">
    <property type="entry name" value="Vaccinia Virus protein VP39"/>
    <property type="match status" value="1"/>
</dbReference>
<accession>A0A840XPC6</accession>
<proteinExistence type="predicted"/>
<dbReference type="AlphaFoldDB" id="A0A840XPC6"/>